<dbReference type="CDD" id="cd00833">
    <property type="entry name" value="PKS"/>
    <property type="match status" value="1"/>
</dbReference>
<dbReference type="SMART" id="SM00823">
    <property type="entry name" value="PKS_PP"/>
    <property type="match status" value="1"/>
</dbReference>
<feature type="region of interest" description="Disordered" evidence="13">
    <location>
        <begin position="476"/>
        <end position="510"/>
    </location>
</feature>
<dbReference type="SMART" id="SM00825">
    <property type="entry name" value="PKS_KS"/>
    <property type="match status" value="1"/>
</dbReference>
<keyword evidence="12" id="KW-0275">Fatty acid biosynthesis</keyword>
<dbReference type="SUPFAM" id="SSF53901">
    <property type="entry name" value="Thiolase-like"/>
    <property type="match status" value="1"/>
</dbReference>
<keyword evidence="10" id="KW-0443">Lipid metabolism</keyword>
<dbReference type="Gene3D" id="1.10.1200.10">
    <property type="entry name" value="ACP-like"/>
    <property type="match status" value="1"/>
</dbReference>
<evidence type="ECO:0000256" key="15">
    <source>
        <dbReference type="SAM" id="SignalP"/>
    </source>
</evidence>
<accession>A0ABP0MTY1</accession>
<keyword evidence="19" id="KW-1185">Reference proteome</keyword>
<dbReference type="Pfam" id="PF00550">
    <property type="entry name" value="PP-binding"/>
    <property type="match status" value="1"/>
</dbReference>
<evidence type="ECO:0000256" key="3">
    <source>
        <dbReference type="ARBA" id="ARBA00022450"/>
    </source>
</evidence>
<dbReference type="Gene3D" id="3.40.366.10">
    <property type="entry name" value="Malonyl-Coenzyme A Acyl Carrier Protein, domain 2"/>
    <property type="match status" value="1"/>
</dbReference>
<evidence type="ECO:0000256" key="2">
    <source>
        <dbReference type="ARBA" id="ARBA00009295"/>
    </source>
</evidence>
<evidence type="ECO:0000256" key="5">
    <source>
        <dbReference type="ARBA" id="ARBA00022679"/>
    </source>
</evidence>
<feature type="region of interest" description="Disordered" evidence="13">
    <location>
        <begin position="124"/>
        <end position="144"/>
    </location>
</feature>
<organism evidence="18 19">
    <name type="scientific">Durusdinium trenchii</name>
    <dbReference type="NCBI Taxonomy" id="1381693"/>
    <lineage>
        <taxon>Eukaryota</taxon>
        <taxon>Sar</taxon>
        <taxon>Alveolata</taxon>
        <taxon>Dinophyceae</taxon>
        <taxon>Suessiales</taxon>
        <taxon>Symbiodiniaceae</taxon>
        <taxon>Durusdinium</taxon>
    </lineage>
</organism>
<evidence type="ECO:0000256" key="6">
    <source>
        <dbReference type="ARBA" id="ARBA00022692"/>
    </source>
</evidence>
<name>A0ABP0MTY1_9DINO</name>
<dbReference type="InterPro" id="IPR014030">
    <property type="entry name" value="Ketoacyl_synth_N"/>
</dbReference>
<dbReference type="PANTHER" id="PTHR43775">
    <property type="entry name" value="FATTY ACID SYNTHASE"/>
    <property type="match status" value="1"/>
</dbReference>
<comment type="domain">
    <text evidence="12">The histidine box domains are involved in binding the catalytic metal ions.</text>
</comment>
<feature type="transmembrane region" description="Helical" evidence="14">
    <location>
        <begin position="301"/>
        <end position="321"/>
    </location>
</feature>
<protein>
    <submittedName>
        <fullName evidence="18">Uncharacterized protein</fullName>
    </submittedName>
</protein>
<reference evidence="18 19" key="1">
    <citation type="submission" date="2024-02" db="EMBL/GenBank/DDBJ databases">
        <authorList>
            <person name="Chen Y."/>
            <person name="Shah S."/>
            <person name="Dougan E. K."/>
            <person name="Thang M."/>
            <person name="Chan C."/>
        </authorList>
    </citation>
    <scope>NUCLEOTIDE SEQUENCE [LARGE SCALE GENOMIC DNA]</scope>
</reference>
<feature type="domain" description="Carrier" evidence="16">
    <location>
        <begin position="575"/>
        <end position="649"/>
    </location>
</feature>
<evidence type="ECO:0000259" key="16">
    <source>
        <dbReference type="PROSITE" id="PS50075"/>
    </source>
</evidence>
<keyword evidence="3" id="KW-0596">Phosphopantetheine</keyword>
<feature type="compositionally biased region" description="Polar residues" evidence="13">
    <location>
        <begin position="488"/>
        <end position="499"/>
    </location>
</feature>
<evidence type="ECO:0000256" key="4">
    <source>
        <dbReference type="ARBA" id="ARBA00022553"/>
    </source>
</evidence>
<sequence length="1728" mass="188751">MWRGLGSSVEAPFFVLPLLVMHATLSTTSKEVEVPKKERKTMRKSPSMTSLELLFPELESTASQVSDLLVEAQQADQSSVFRRQVSGDQDDEEDWQFGVALHQIPMYQLQRLSKNLSKELQRARSGSFGSSGDLAGMAQSGSEENLKKLREASKLKSKQKERSKKKTPLDTILNIIGWPARYLFREMWLWTERDLALYAVVGLFLLEVYVGTQYFAWSPVCLLYPILSSSSGSRKAQELQDELVMIFAPEYRFWRRVNIPVSIQVLVCHNMSIYLLIVLAFSPGGRDLYVGKVPCWQTYVWALLLLVFSILGMIGTNLVWACGSIRMSLKRKVFLMICQSIANQGSIFRWSRDQRCHLKNKGTDADPYDPNRGFLYRYIGWFLMHKTPKMIEATRSVDVSDLLSDQVVMFQADVDSWWNLSLGHAIPAFVTLLWGEELFLGWIIAGCFRSVLALHINLTLLRLQNLWAPQTVTFTGADSSEEEEAQEGRSSARQGAQAEQSRRQGAAHQPAILRSASIADAQKLIEESKEGPVPLPDSSGSADDGGGVFVKYKVNETSGGDSSVEVRLEPLWRRSTLVDLAKDAVADILQVPAVNVKPDRPLMDLGFDSAGALRLRNKLARRLKIELPPTLLFDHPTINDMVDNGLALLSKRPMTPVGDNLPITGAAHPAPAAQHVMVSTSCHLPGGADSLKGYWSLLAEKRDAVVEVPLARWDHELYYSKEPQKGKTYARHGGFVEGTDLFDVSYFNLGTAEAKTTDPQQRMLLTAAYDALHGDGYDKALLQNNPLGVFTALSNLDWYQLVVPDAGVYTGPGVSSAIAANRISYVFGLKGPSMTIDTACSSSLSALHAALRSMEARKNVASAASRGALLNAAEVLHGPSSFVLRSVAGMLSPDGRCKTFDATADGYIRGEGAGAMLLKPAESAEEGRCLRLAEVRAVVMNQDGKSATLTAPNGPSQEELLVMALREAHFPASALNALECHGTGTALGDPIEVGAIKAALGRQEEGSPQLYLAAGKSNHGHLEGAAGFAGLMKVAACLQRHEVPPNIHFQELNPHISLSSSRLEMPLSVSELTSSQAPAMGVSSFGFGGTNTHEAPVEPEYPKKVAFLFTGQGSQLPEMGLKLYKCDETFKAALDRCAQLLEGHPLLEPTGDLRDILFAGGAEAALRYDQSTSLSQLAIFAIEFALSETWKARGLEPYAVLGHSVGEYTAAVVAGSMSLEDGLRLVARRGELIDQKCDIGVGSMASIFASREQVQKALQEVQKDLKDQCVVIAAINGPAQTVVSGHKGAVKLVCDKVGAQSKVLSIPHAMHSPLMAPVLPELLEAAKGCKLQPPRKDVHFISSLLGKEVSKELCDPAYWLGHDEAKPMLFVQGMSKLRQLGCDAFLEIGPQPVLVKMGRRCVAEEEKDQEHLEKLQWLASLQPGRDEVESILICTRALGVAFSQPSELTNPQSLPWRPPILHPLNATASKFLQEMSRFEEKAMGQAMSLTIVIQDIVSIKQTGFVPRGPWWIVPPISRLPGCTSLFAIAWIAGERTCRTSLAVGGLCPAAYAARVHQPKRLGRPVDEFLFEASEGCTDLEGQQTMQLFNQHQVFDRVVLPGASHLLLAAAAHLEQLGGRAATALELTDAIFEWLVTVDGQGLPFVVEAPLKVQCYASPERTEVLSRPADDDTAAPTVHARVGGVRPVALERDAEKLQKWRELSADGKAIENLEDLYKAFQEIVDAQLF</sequence>
<evidence type="ECO:0000256" key="8">
    <source>
        <dbReference type="ARBA" id="ARBA00022989"/>
    </source>
</evidence>
<evidence type="ECO:0000256" key="10">
    <source>
        <dbReference type="ARBA" id="ARBA00023098"/>
    </source>
</evidence>
<dbReference type="PANTHER" id="PTHR43775:SF37">
    <property type="entry name" value="SI:DKEY-61P9.11"/>
    <property type="match status" value="1"/>
</dbReference>
<feature type="signal peptide" evidence="15">
    <location>
        <begin position="1"/>
        <end position="26"/>
    </location>
</feature>
<dbReference type="Proteomes" id="UP001642484">
    <property type="component" value="Unassembled WGS sequence"/>
</dbReference>
<keyword evidence="4" id="KW-0597">Phosphoprotein</keyword>
<dbReference type="Gene3D" id="3.40.47.10">
    <property type="match status" value="1"/>
</dbReference>
<dbReference type="PROSITE" id="PS50075">
    <property type="entry name" value="CARRIER"/>
    <property type="match status" value="1"/>
</dbReference>
<keyword evidence="6 12" id="KW-0812">Transmembrane</keyword>
<dbReference type="InterPro" id="IPR020841">
    <property type="entry name" value="PKS_Beta-ketoAc_synthase_dom"/>
</dbReference>
<dbReference type="InterPro" id="IPR036736">
    <property type="entry name" value="ACP-like_sf"/>
</dbReference>
<feature type="transmembrane region" description="Helical" evidence="14">
    <location>
        <begin position="196"/>
        <end position="227"/>
    </location>
</feature>
<keyword evidence="5" id="KW-0808">Transferase</keyword>
<dbReference type="InterPro" id="IPR016035">
    <property type="entry name" value="Acyl_Trfase/lysoPLipase"/>
</dbReference>
<evidence type="ECO:0000256" key="11">
    <source>
        <dbReference type="ARBA" id="ARBA00023136"/>
    </source>
</evidence>
<evidence type="ECO:0000256" key="13">
    <source>
        <dbReference type="SAM" id="MobiDB-lite"/>
    </source>
</evidence>
<feature type="transmembrane region" description="Helical" evidence="14">
    <location>
        <begin position="261"/>
        <end position="281"/>
    </location>
</feature>
<evidence type="ECO:0000313" key="19">
    <source>
        <dbReference type="Proteomes" id="UP001642484"/>
    </source>
</evidence>
<keyword evidence="15" id="KW-0732">Signal</keyword>
<evidence type="ECO:0000256" key="12">
    <source>
        <dbReference type="RuleBase" id="RU000581"/>
    </source>
</evidence>
<dbReference type="InterPro" id="IPR050091">
    <property type="entry name" value="PKS_NRPS_Biosynth_Enz"/>
</dbReference>
<dbReference type="SUPFAM" id="SSF52151">
    <property type="entry name" value="FabD/lysophospholipase-like"/>
    <property type="match status" value="1"/>
</dbReference>
<proteinExistence type="inferred from homology"/>
<dbReference type="InterPro" id="IPR018201">
    <property type="entry name" value="Ketoacyl_synth_AS"/>
</dbReference>
<dbReference type="InterPro" id="IPR042104">
    <property type="entry name" value="PKS_dehydratase_sf"/>
</dbReference>
<dbReference type="Pfam" id="PF00698">
    <property type="entry name" value="Acyl_transf_1"/>
    <property type="match status" value="1"/>
</dbReference>
<dbReference type="InterPro" id="IPR014043">
    <property type="entry name" value="Acyl_transferase_dom"/>
</dbReference>
<comment type="cofactor">
    <cofactor evidence="12">
        <name>Fe(2+)</name>
        <dbReference type="ChEBI" id="CHEBI:29033"/>
    </cofactor>
</comment>
<comment type="caution">
    <text evidence="18">The sequence shown here is derived from an EMBL/GenBank/DDBJ whole genome shotgun (WGS) entry which is preliminary data.</text>
</comment>
<dbReference type="PROSITE" id="PS52004">
    <property type="entry name" value="KS3_2"/>
    <property type="match status" value="1"/>
</dbReference>
<dbReference type="SMART" id="SM01294">
    <property type="entry name" value="PKS_PP_betabranch"/>
    <property type="match status" value="1"/>
</dbReference>
<evidence type="ECO:0000313" key="18">
    <source>
        <dbReference type="EMBL" id="CAK9054946.1"/>
    </source>
</evidence>
<dbReference type="SUPFAM" id="SSF55048">
    <property type="entry name" value="Probable ACP-binding domain of malonyl-CoA ACP transacylase"/>
    <property type="match status" value="1"/>
</dbReference>
<evidence type="ECO:0000259" key="17">
    <source>
        <dbReference type="PROSITE" id="PS52004"/>
    </source>
</evidence>
<feature type="domain" description="Ketosynthase family 3 (KS3)" evidence="17">
    <location>
        <begin position="672"/>
        <end position="1098"/>
    </location>
</feature>
<comment type="subcellular location">
    <subcellularLocation>
        <location evidence="1">Membrane</location>
        <topology evidence="1">Multi-pass membrane protein</topology>
    </subcellularLocation>
</comment>
<dbReference type="SUPFAM" id="SSF47336">
    <property type="entry name" value="ACP-like"/>
    <property type="match status" value="1"/>
</dbReference>
<feature type="chain" id="PRO_5045201874" evidence="15">
    <location>
        <begin position="27"/>
        <end position="1728"/>
    </location>
</feature>
<gene>
    <name evidence="18" type="ORF">CCMP2556_LOCUS27408</name>
</gene>
<dbReference type="InterPro" id="IPR009081">
    <property type="entry name" value="PP-bd_ACP"/>
</dbReference>
<dbReference type="PRINTS" id="PR00075">
    <property type="entry name" value="FACDDSATRASE"/>
</dbReference>
<keyword evidence="7" id="KW-0276">Fatty acid metabolism</keyword>
<dbReference type="InterPro" id="IPR001227">
    <property type="entry name" value="Ac_transferase_dom_sf"/>
</dbReference>
<keyword evidence="12" id="KW-0444">Lipid biosynthesis</keyword>
<comment type="similarity">
    <text evidence="2 12">Belongs to the fatty acid desaturase type 1 family.</text>
</comment>
<dbReference type="InterPro" id="IPR015876">
    <property type="entry name" value="Acyl-CoA_DS"/>
</dbReference>
<evidence type="ECO:0000256" key="14">
    <source>
        <dbReference type="SAM" id="Phobius"/>
    </source>
</evidence>
<evidence type="ECO:0000256" key="7">
    <source>
        <dbReference type="ARBA" id="ARBA00022832"/>
    </source>
</evidence>
<evidence type="ECO:0000256" key="9">
    <source>
        <dbReference type="ARBA" id="ARBA00023002"/>
    </source>
</evidence>
<dbReference type="SMART" id="SM00827">
    <property type="entry name" value="PKS_AT"/>
    <property type="match status" value="1"/>
</dbReference>
<dbReference type="Pfam" id="PF02801">
    <property type="entry name" value="Ketoacyl-synt_C"/>
    <property type="match status" value="1"/>
</dbReference>
<keyword evidence="9 12" id="KW-0560">Oxidoreductase</keyword>
<dbReference type="Gene3D" id="3.10.129.110">
    <property type="entry name" value="Polyketide synthase dehydratase"/>
    <property type="match status" value="1"/>
</dbReference>
<dbReference type="InterPro" id="IPR016036">
    <property type="entry name" value="Malonyl_transacylase_ACP-bd"/>
</dbReference>
<dbReference type="EMBL" id="CAXAMN010019779">
    <property type="protein sequence ID" value="CAK9054946.1"/>
    <property type="molecule type" value="Genomic_DNA"/>
</dbReference>
<keyword evidence="8 14" id="KW-1133">Transmembrane helix</keyword>
<keyword evidence="11 14" id="KW-0472">Membrane</keyword>
<dbReference type="Pfam" id="PF00109">
    <property type="entry name" value="ketoacyl-synt"/>
    <property type="match status" value="1"/>
</dbReference>
<dbReference type="InterPro" id="IPR014031">
    <property type="entry name" value="Ketoacyl_synth_C"/>
</dbReference>
<evidence type="ECO:0000256" key="1">
    <source>
        <dbReference type="ARBA" id="ARBA00004141"/>
    </source>
</evidence>
<dbReference type="InterPro" id="IPR020806">
    <property type="entry name" value="PKS_PP-bd"/>
</dbReference>
<dbReference type="PROSITE" id="PS00606">
    <property type="entry name" value="KS3_1"/>
    <property type="match status" value="1"/>
</dbReference>
<dbReference type="InterPro" id="IPR016039">
    <property type="entry name" value="Thiolase-like"/>
</dbReference>